<keyword evidence="1" id="KW-0472">Membrane</keyword>
<dbReference type="InterPro" id="IPR006860">
    <property type="entry name" value="FecR"/>
</dbReference>
<keyword evidence="1" id="KW-0812">Transmembrane</keyword>
<dbReference type="PANTHER" id="PTHR30273:SF2">
    <property type="entry name" value="PROTEIN FECR"/>
    <property type="match status" value="1"/>
</dbReference>
<keyword evidence="1" id="KW-1133">Transmembrane helix</keyword>
<accession>A0ABR6KMR0</accession>
<dbReference type="PANTHER" id="PTHR30273">
    <property type="entry name" value="PERIPLASMIC SIGNAL SENSOR AND SIGMA FACTOR ACTIVATOR FECR-RELATED"/>
    <property type="match status" value="1"/>
</dbReference>
<dbReference type="RefSeq" id="WP_183671161.1">
    <property type="nucleotide sequence ID" value="NZ_BMPB01000005.1"/>
</dbReference>
<dbReference type="InterPro" id="IPR032508">
    <property type="entry name" value="FecR_C"/>
</dbReference>
<evidence type="ECO:0000313" key="4">
    <source>
        <dbReference type="EMBL" id="MBB4622775.1"/>
    </source>
</evidence>
<evidence type="ECO:0000259" key="3">
    <source>
        <dbReference type="Pfam" id="PF16344"/>
    </source>
</evidence>
<evidence type="ECO:0000313" key="5">
    <source>
        <dbReference type="Proteomes" id="UP000533637"/>
    </source>
</evidence>
<dbReference type="Pfam" id="PF16344">
    <property type="entry name" value="FecR_C"/>
    <property type="match status" value="1"/>
</dbReference>
<feature type="domain" description="FecR protein" evidence="2">
    <location>
        <begin position="125"/>
        <end position="221"/>
    </location>
</feature>
<evidence type="ECO:0000259" key="2">
    <source>
        <dbReference type="Pfam" id="PF04773"/>
    </source>
</evidence>
<dbReference type="Gene3D" id="3.55.50.30">
    <property type="match status" value="1"/>
</dbReference>
<dbReference type="Gene3D" id="2.60.120.1440">
    <property type="match status" value="1"/>
</dbReference>
<reference evidence="4 5" key="1">
    <citation type="submission" date="2020-08" db="EMBL/GenBank/DDBJ databases">
        <title>Genomic Encyclopedia of Type Strains, Phase IV (KMG-IV): sequencing the most valuable type-strain genomes for metagenomic binning, comparative biology and taxonomic classification.</title>
        <authorList>
            <person name="Goeker M."/>
        </authorList>
    </citation>
    <scope>NUCLEOTIDE SEQUENCE [LARGE SCALE GENOMIC DNA]</scope>
    <source>
        <strain evidence="4 5">DSM 102983</strain>
    </source>
</reference>
<keyword evidence="5" id="KW-1185">Reference proteome</keyword>
<feature type="domain" description="Protein FecR C-terminal" evidence="3">
    <location>
        <begin position="269"/>
        <end position="331"/>
    </location>
</feature>
<dbReference type="PIRSF" id="PIRSF018266">
    <property type="entry name" value="FecR"/>
    <property type="match status" value="1"/>
</dbReference>
<protein>
    <submittedName>
        <fullName evidence="4">Ferric-dicitrate binding protein FerR (Iron transport regulator)</fullName>
    </submittedName>
</protein>
<proteinExistence type="predicted"/>
<dbReference type="Pfam" id="PF04773">
    <property type="entry name" value="FecR"/>
    <property type="match status" value="1"/>
</dbReference>
<dbReference type="Proteomes" id="UP000533637">
    <property type="component" value="Unassembled WGS sequence"/>
</dbReference>
<sequence length="351" mass="40595">MEEENIHITDSGPEEVVLLKYIHDEVSEKERRWVECWLKEDETRNDILLQLASIDYALYTKQRIESRNSLEAYSKVEKHIRLRQTKKWIRCACFVAACFLGVLIFSTAISYWKWEPSKIEKQIITVRANAGMRTSLNLPDGTVAYLNSGTILSYPLSYDKKERRVTLTGEAYFKVAHNLEQPFIVSVANDRMRVKVLGTEFNLQSYEDEKIVQTTLVLGSVNIEMIEKGNVVSEVDLKPSEKAVYDVTSGIVSVAKVNTEYDTAWIDGRLMFKDMPLPEVLKKLAYFYNVRFEVKDSVINSYRFTGTFDNKQLSQVLDYLRISSRIQYTIDHIKLDDSLKVQHTTVVLRAE</sequence>
<dbReference type="InterPro" id="IPR012373">
    <property type="entry name" value="Ferrdict_sens_TM"/>
</dbReference>
<comment type="caution">
    <text evidence="4">The sequence shown here is derived from an EMBL/GenBank/DDBJ whole genome shotgun (WGS) entry which is preliminary data.</text>
</comment>
<evidence type="ECO:0000256" key="1">
    <source>
        <dbReference type="SAM" id="Phobius"/>
    </source>
</evidence>
<gene>
    <name evidence="4" type="ORF">GGQ57_002684</name>
</gene>
<name>A0ABR6KMR0_9BACT</name>
<feature type="transmembrane region" description="Helical" evidence="1">
    <location>
        <begin position="88"/>
        <end position="112"/>
    </location>
</feature>
<dbReference type="EMBL" id="JACHOC010000005">
    <property type="protein sequence ID" value="MBB4622775.1"/>
    <property type="molecule type" value="Genomic_DNA"/>
</dbReference>
<organism evidence="4 5">
    <name type="scientific">Parabacteroides faecis</name>
    <dbReference type="NCBI Taxonomy" id="1217282"/>
    <lineage>
        <taxon>Bacteria</taxon>
        <taxon>Pseudomonadati</taxon>
        <taxon>Bacteroidota</taxon>
        <taxon>Bacteroidia</taxon>
        <taxon>Bacteroidales</taxon>
        <taxon>Tannerellaceae</taxon>
        <taxon>Parabacteroides</taxon>
    </lineage>
</organism>